<evidence type="ECO:0000313" key="1">
    <source>
        <dbReference type="EMBL" id="DAE33121.1"/>
    </source>
</evidence>
<sequence length="114" mass="13341">MELTINDFEEVSKLLYLKIDFEVTPKIVSTYIDNSENISSQTDENKVLSSSNSFKESIVLIRDYNYLVQSKMEDKVKEYDLLLKNGFYMHGRAGVFDEINYFDQNPNNEIHPTK</sequence>
<dbReference type="EMBL" id="BK059132">
    <property type="protein sequence ID" value="DAE33121.1"/>
    <property type="molecule type" value="Genomic_DNA"/>
</dbReference>
<accession>A0A8S5RPR4</accession>
<reference evidence="1" key="1">
    <citation type="journal article" date="2021" name="Proc. Natl. Acad. Sci. U.S.A.">
        <title>A Catalog of Tens of Thousands of Viruses from Human Metagenomes Reveals Hidden Associations with Chronic Diseases.</title>
        <authorList>
            <person name="Tisza M.J."/>
            <person name="Buck C.B."/>
        </authorList>
    </citation>
    <scope>NUCLEOTIDE SEQUENCE</scope>
    <source>
        <strain evidence="1">Ctrcb4</strain>
    </source>
</reference>
<organism evidence="1">
    <name type="scientific">virus sp. ctrcb4</name>
    <dbReference type="NCBI Taxonomy" id="2825824"/>
    <lineage>
        <taxon>Viruses</taxon>
    </lineage>
</organism>
<name>A0A8S5RPR4_9VIRU</name>
<protein>
    <submittedName>
        <fullName evidence="1">Uncharacterized protein</fullName>
    </submittedName>
</protein>
<proteinExistence type="predicted"/>